<evidence type="ECO:0000313" key="12">
    <source>
        <dbReference type="EMBL" id="CCH87949.1"/>
    </source>
</evidence>
<dbReference type="GO" id="GO:0046872">
    <property type="term" value="F:metal ion binding"/>
    <property type="evidence" value="ECO:0007669"/>
    <property type="project" value="UniProtKB-KW"/>
</dbReference>
<dbReference type="SUPFAM" id="SSF52743">
    <property type="entry name" value="Subtilisin-like"/>
    <property type="match status" value="1"/>
</dbReference>
<dbReference type="Proteomes" id="UP000006461">
    <property type="component" value="Chromosome"/>
</dbReference>
<feature type="compositionally biased region" description="Basic and acidic residues" evidence="10">
    <location>
        <begin position="410"/>
        <end position="426"/>
    </location>
</feature>
<dbReference type="GO" id="GO:0006508">
    <property type="term" value="P:proteolysis"/>
    <property type="evidence" value="ECO:0007669"/>
    <property type="project" value="UniProtKB-KW"/>
</dbReference>
<dbReference type="eggNOG" id="COG1404">
    <property type="taxonomic scope" value="Bacteria"/>
</dbReference>
<evidence type="ECO:0000256" key="5">
    <source>
        <dbReference type="ARBA" id="ARBA00022801"/>
    </source>
</evidence>
<feature type="active site" description="Charge relay system" evidence="9">
    <location>
        <position position="624"/>
    </location>
</feature>
<dbReference type="Gene3D" id="3.40.50.200">
    <property type="entry name" value="Peptidase S8/S53 domain"/>
    <property type="match status" value="1"/>
</dbReference>
<dbReference type="PROSITE" id="PS51892">
    <property type="entry name" value="SUBTILASE"/>
    <property type="match status" value="1"/>
</dbReference>
<organism evidence="12 13">
    <name type="scientific">Modestobacter italicus (strain DSM 44449 / CECT 9708 / BC 501)</name>
    <dbReference type="NCBI Taxonomy" id="2732864"/>
    <lineage>
        <taxon>Bacteria</taxon>
        <taxon>Bacillati</taxon>
        <taxon>Actinomycetota</taxon>
        <taxon>Actinomycetes</taxon>
        <taxon>Geodermatophilales</taxon>
        <taxon>Geodermatophilaceae</taxon>
        <taxon>Modestobacter</taxon>
    </lineage>
</organism>
<dbReference type="InterPro" id="IPR022398">
    <property type="entry name" value="Peptidase_S8_His-AS"/>
</dbReference>
<dbReference type="PROSITE" id="PS00138">
    <property type="entry name" value="SUBTILASE_SER"/>
    <property type="match status" value="1"/>
</dbReference>
<evidence type="ECO:0000259" key="11">
    <source>
        <dbReference type="Pfam" id="PF00082"/>
    </source>
</evidence>
<feature type="active site" description="Charge relay system" evidence="9">
    <location>
        <position position="870"/>
    </location>
</feature>
<keyword evidence="3 9" id="KW-0645">Protease</keyword>
<dbReference type="EMBL" id="FO203431">
    <property type="protein sequence ID" value="CCH87949.1"/>
    <property type="molecule type" value="Genomic_DNA"/>
</dbReference>
<dbReference type="PROSITE" id="PS00137">
    <property type="entry name" value="SUBTILASE_HIS"/>
    <property type="match status" value="1"/>
</dbReference>
<sequence>MASREIHVARADAEHAQALAGGDSPFTIEVRFLGGLTGVQREAFAAAADRWTRMVVGDLPAVLVDGEVIDDLLVLAQGVTVDGPGRYLGEAGPTHVRPAGAGAAAFLPAKGIMSFATADLARMEADGTLHDVIAHAMGHVLGMGTIWDLKRLLQGAGSSDPTFTGAGAQEEFGALLGTGVGQPVPVENTGEPGTRDAHWRESVFRDELMTGSMRAAGNPLSRLTLASLGDLGYQVDVDAAEHYALPDLRALAVGGETVPPAAPTEHGILLLTTPVVLPDDRLQGVAGGGDRSAPASPEPLGPAVPSPRTPLSGGGAAAGTWADRALVALEELPPDTDATVEAVTEEVALRFADQFAPPDRDYEGLADRPRWHVAVADALDGLRLAGLTTGQETLALSPAGTAAVAGARHRLADPGEADQRSLRSRPEPGGGRDAAPPLVVAGVISAPLRDPASRRDLGFSEDENEPVPVMVELNLQFHAGVTAAFERLERLWQRVTGDVPPARLAGRYTAGELSMREIERLVAADAVPARLVSRSIHHVWPDFPVREHVDASSVTIKVDAARNSFDADGRGITWAVIDSGVDADHPHFAAHETLTHDSVRDLHRAFPLGGTPTAEGALTDDTGHGTHVAGIIAGAAAPWLAEKPGRAVYATESRYNVENPDQPMRRPRPVDDPQLLAGMAPRARLVSLKVLGGGGTLQNRVHRVMQALAYVREVNGDGVDGMRIHGVNLSVGYEFDPRWFACGRSPLCQEVNRLVRTGVVVVVAAGNSGYGSLTVMLEAPTKFGLGMTINDPGNAALAITVGSTHRSAPHTYGVSYYSSKGPTGDGRDKPDLVAPGERITSCAAGANLAAVLGTDRAPDTAVYVESTGTSMAAPHVSGAIAALLSVRREFIGEPERIKRIFVDSATDLGRGRDFQGAGLLDLMRALQQDI</sequence>
<evidence type="ECO:0000256" key="1">
    <source>
        <dbReference type="ARBA" id="ARBA00001947"/>
    </source>
</evidence>
<dbReference type="InterPro" id="IPR001577">
    <property type="entry name" value="Peptidase_M8"/>
</dbReference>
<dbReference type="STRING" id="477641.MODMU_2520"/>
<dbReference type="PANTHER" id="PTHR43806:SF11">
    <property type="entry name" value="CEREVISIN-RELATED"/>
    <property type="match status" value="1"/>
</dbReference>
<feature type="region of interest" description="Disordered" evidence="10">
    <location>
        <begin position="405"/>
        <end position="436"/>
    </location>
</feature>
<evidence type="ECO:0000256" key="9">
    <source>
        <dbReference type="PROSITE-ProRule" id="PRU01240"/>
    </source>
</evidence>
<evidence type="ECO:0000256" key="7">
    <source>
        <dbReference type="ARBA" id="ARBA00022833"/>
    </source>
</evidence>
<dbReference type="InterPro" id="IPR050131">
    <property type="entry name" value="Peptidase_S8_subtilisin-like"/>
</dbReference>
<feature type="region of interest" description="Disordered" evidence="10">
    <location>
        <begin position="281"/>
        <end position="317"/>
    </location>
</feature>
<dbReference type="InterPro" id="IPR023828">
    <property type="entry name" value="Peptidase_S8_Ser-AS"/>
</dbReference>
<dbReference type="KEGG" id="mmar:MODMU_2520"/>
<evidence type="ECO:0000256" key="4">
    <source>
        <dbReference type="ARBA" id="ARBA00022723"/>
    </source>
</evidence>
<comment type="similarity">
    <text evidence="2 9">Belongs to the peptidase S8 family.</text>
</comment>
<feature type="active site" description="Charge relay system" evidence="9">
    <location>
        <position position="578"/>
    </location>
</feature>
<evidence type="ECO:0000256" key="3">
    <source>
        <dbReference type="ARBA" id="ARBA00022670"/>
    </source>
</evidence>
<evidence type="ECO:0000256" key="6">
    <source>
        <dbReference type="ARBA" id="ARBA00022825"/>
    </source>
</evidence>
<dbReference type="HOGENOM" id="CLU_314451_0_0_11"/>
<dbReference type="Pfam" id="PF00082">
    <property type="entry name" value="Peptidase_S8"/>
    <property type="match status" value="1"/>
</dbReference>
<evidence type="ECO:0000313" key="13">
    <source>
        <dbReference type="Proteomes" id="UP000006461"/>
    </source>
</evidence>
<evidence type="ECO:0000256" key="8">
    <source>
        <dbReference type="ARBA" id="ARBA00023049"/>
    </source>
</evidence>
<feature type="compositionally biased region" description="Pro residues" evidence="10">
    <location>
        <begin position="296"/>
        <end position="308"/>
    </location>
</feature>
<keyword evidence="4" id="KW-0479">Metal-binding</keyword>
<name>I4EX36_MODI5</name>
<gene>
    <name evidence="12" type="ordered locus">MODMU_2520</name>
</gene>
<dbReference type="PATRIC" id="fig|477641.3.peg.2399"/>
<dbReference type="PRINTS" id="PR00723">
    <property type="entry name" value="SUBTILISIN"/>
</dbReference>
<dbReference type="Gene3D" id="3.90.132.10">
    <property type="entry name" value="Leishmanolysin , domain 2"/>
    <property type="match status" value="1"/>
</dbReference>
<accession>I4EX36</accession>
<dbReference type="GO" id="GO:0004252">
    <property type="term" value="F:serine-type endopeptidase activity"/>
    <property type="evidence" value="ECO:0007669"/>
    <property type="project" value="UniProtKB-UniRule"/>
</dbReference>
<dbReference type="GO" id="GO:0004222">
    <property type="term" value="F:metalloendopeptidase activity"/>
    <property type="evidence" value="ECO:0007669"/>
    <property type="project" value="InterPro"/>
</dbReference>
<keyword evidence="6 9" id="KW-0720">Serine protease</keyword>
<keyword evidence="8" id="KW-0482">Metalloprotease</keyword>
<keyword evidence="13" id="KW-1185">Reference proteome</keyword>
<dbReference type="GO" id="GO:0007155">
    <property type="term" value="P:cell adhesion"/>
    <property type="evidence" value="ECO:0007669"/>
    <property type="project" value="InterPro"/>
</dbReference>
<reference evidence="12 13" key="1">
    <citation type="journal article" date="2012" name="J. Bacteriol.">
        <title>Genome Sequence of Radiation-Resistant Modestobacter marinus Strain BC501, a Representative Actinobacterium That Thrives on Calcareous Stone Surfaces.</title>
        <authorList>
            <person name="Normand P."/>
            <person name="Gury J."/>
            <person name="Pujic P."/>
            <person name="Chouaia B."/>
            <person name="Crotti E."/>
            <person name="Brusetti L."/>
            <person name="Daffonchio D."/>
            <person name="Vacherie B."/>
            <person name="Barbe V."/>
            <person name="Medigue C."/>
            <person name="Calteau A."/>
            <person name="Ghodhbane-Gtari F."/>
            <person name="Essoussi I."/>
            <person name="Nouioui I."/>
            <person name="Abbassi-Ghozzi I."/>
            <person name="Gtari M."/>
        </authorList>
    </citation>
    <scope>NUCLEOTIDE SEQUENCE [LARGE SCALE GENOMIC DNA]</scope>
    <source>
        <strain evidence="13">BC 501</strain>
    </source>
</reference>
<dbReference type="InterPro" id="IPR036852">
    <property type="entry name" value="Peptidase_S8/S53_dom_sf"/>
</dbReference>
<dbReference type="PANTHER" id="PTHR43806">
    <property type="entry name" value="PEPTIDASE S8"/>
    <property type="match status" value="1"/>
</dbReference>
<dbReference type="InterPro" id="IPR015500">
    <property type="entry name" value="Peptidase_S8_subtilisin-rel"/>
</dbReference>
<dbReference type="AlphaFoldDB" id="I4EX36"/>
<keyword evidence="5 9" id="KW-0378">Hydrolase</keyword>
<protein>
    <submittedName>
        <fullName evidence="12">Peptidase S8 and S53, subtilisin, kexin, sedolisin (Modular protein)</fullName>
    </submittedName>
</protein>
<proteinExistence type="inferred from homology"/>
<dbReference type="InterPro" id="IPR000209">
    <property type="entry name" value="Peptidase_S8/S53_dom"/>
</dbReference>
<evidence type="ECO:0000256" key="10">
    <source>
        <dbReference type="SAM" id="MobiDB-lite"/>
    </source>
</evidence>
<dbReference type="GO" id="GO:0016020">
    <property type="term" value="C:membrane"/>
    <property type="evidence" value="ECO:0007669"/>
    <property type="project" value="InterPro"/>
</dbReference>
<feature type="domain" description="Peptidase S8/S53" evidence="11">
    <location>
        <begin position="569"/>
        <end position="913"/>
    </location>
</feature>
<evidence type="ECO:0000256" key="2">
    <source>
        <dbReference type="ARBA" id="ARBA00011073"/>
    </source>
</evidence>
<comment type="cofactor">
    <cofactor evidence="1">
        <name>Zn(2+)</name>
        <dbReference type="ChEBI" id="CHEBI:29105"/>
    </cofactor>
</comment>
<dbReference type="SUPFAM" id="SSF55486">
    <property type="entry name" value="Metalloproteases ('zincins'), catalytic domain"/>
    <property type="match status" value="1"/>
</dbReference>
<dbReference type="Pfam" id="PF01457">
    <property type="entry name" value="Peptidase_M8"/>
    <property type="match status" value="1"/>
</dbReference>
<dbReference type="CDD" id="cd07487">
    <property type="entry name" value="Peptidases_S8_1"/>
    <property type="match status" value="1"/>
</dbReference>
<keyword evidence="7" id="KW-0862">Zinc</keyword>